<dbReference type="PANTHER" id="PTHR43261:SF6">
    <property type="entry name" value="ELONGATION FACTOR G-LIKE PROTEIN"/>
    <property type="match status" value="1"/>
</dbReference>
<keyword evidence="1" id="KW-0547">Nucleotide-binding</keyword>
<dbReference type="Gene3D" id="3.30.70.240">
    <property type="match status" value="1"/>
</dbReference>
<dbReference type="Gene3D" id="2.40.30.10">
    <property type="entry name" value="Translation factors"/>
    <property type="match status" value="1"/>
</dbReference>
<dbReference type="SUPFAM" id="SSF54980">
    <property type="entry name" value="EF-G C-terminal domain-like"/>
    <property type="match status" value="2"/>
</dbReference>
<name>A0A2Z7A1S9_9LAMI</name>
<dbReference type="Gene3D" id="3.30.230.10">
    <property type="match status" value="1"/>
</dbReference>
<dbReference type="Pfam" id="PF22042">
    <property type="entry name" value="EF-G_D2"/>
    <property type="match status" value="1"/>
</dbReference>
<organism evidence="5 6">
    <name type="scientific">Dorcoceras hygrometricum</name>
    <dbReference type="NCBI Taxonomy" id="472368"/>
    <lineage>
        <taxon>Eukaryota</taxon>
        <taxon>Viridiplantae</taxon>
        <taxon>Streptophyta</taxon>
        <taxon>Embryophyta</taxon>
        <taxon>Tracheophyta</taxon>
        <taxon>Spermatophyta</taxon>
        <taxon>Magnoliopsida</taxon>
        <taxon>eudicotyledons</taxon>
        <taxon>Gunneridae</taxon>
        <taxon>Pentapetalae</taxon>
        <taxon>asterids</taxon>
        <taxon>lamiids</taxon>
        <taxon>Lamiales</taxon>
        <taxon>Gesneriaceae</taxon>
        <taxon>Didymocarpoideae</taxon>
        <taxon>Trichosporeae</taxon>
        <taxon>Loxocarpinae</taxon>
        <taxon>Dorcoceras</taxon>
    </lineage>
</organism>
<dbReference type="AlphaFoldDB" id="A0A2Z7A1S9"/>
<dbReference type="Gene3D" id="3.40.50.300">
    <property type="entry name" value="P-loop containing nucleotide triphosphate hydrolases"/>
    <property type="match status" value="1"/>
</dbReference>
<dbReference type="InterPro" id="IPR009022">
    <property type="entry name" value="EFG_III"/>
</dbReference>
<dbReference type="Pfam" id="PF00009">
    <property type="entry name" value="GTP_EFTU"/>
    <property type="match status" value="1"/>
</dbReference>
<evidence type="ECO:0000259" key="4">
    <source>
        <dbReference type="PROSITE" id="PS51722"/>
    </source>
</evidence>
<dbReference type="CDD" id="cd16262">
    <property type="entry name" value="EFG_III"/>
    <property type="match status" value="1"/>
</dbReference>
<dbReference type="PRINTS" id="PR00315">
    <property type="entry name" value="ELONGATNFCT"/>
</dbReference>
<dbReference type="SUPFAM" id="SSF50447">
    <property type="entry name" value="Translation proteins"/>
    <property type="match status" value="1"/>
</dbReference>
<dbReference type="PROSITE" id="PS51722">
    <property type="entry name" value="G_TR_2"/>
    <property type="match status" value="1"/>
</dbReference>
<dbReference type="Proteomes" id="UP000250235">
    <property type="component" value="Unassembled WGS sequence"/>
</dbReference>
<feature type="domain" description="Tr-type G" evidence="4">
    <location>
        <begin position="20"/>
        <end position="277"/>
    </location>
</feature>
<dbReference type="SUPFAM" id="SSF52540">
    <property type="entry name" value="P-loop containing nucleoside triphosphate hydrolases"/>
    <property type="match status" value="1"/>
</dbReference>
<dbReference type="GO" id="GO:0005525">
    <property type="term" value="F:GTP binding"/>
    <property type="evidence" value="ECO:0007669"/>
    <property type="project" value="UniProtKB-KW"/>
</dbReference>
<keyword evidence="2" id="KW-0648">Protein biosynthesis</keyword>
<dbReference type="CDD" id="cd01434">
    <property type="entry name" value="EFG_mtEFG1_IV"/>
    <property type="match status" value="1"/>
</dbReference>
<dbReference type="Pfam" id="PF14492">
    <property type="entry name" value="EFG_III"/>
    <property type="match status" value="1"/>
</dbReference>
<dbReference type="InterPro" id="IPR027417">
    <property type="entry name" value="P-loop_NTPase"/>
</dbReference>
<dbReference type="InterPro" id="IPR000795">
    <property type="entry name" value="T_Tr_GTP-bd_dom"/>
</dbReference>
<dbReference type="InterPro" id="IPR005517">
    <property type="entry name" value="Transl_elong_EFG/EF2_IV"/>
</dbReference>
<dbReference type="SMART" id="SM00838">
    <property type="entry name" value="EFG_C"/>
    <property type="match status" value="1"/>
</dbReference>
<protein>
    <recommendedName>
        <fullName evidence="4">Tr-type G domain-containing protein</fullName>
    </recommendedName>
</protein>
<dbReference type="SUPFAM" id="SSF54211">
    <property type="entry name" value="Ribosomal protein S5 domain 2-like"/>
    <property type="match status" value="1"/>
</dbReference>
<dbReference type="GO" id="GO:0003924">
    <property type="term" value="F:GTPase activity"/>
    <property type="evidence" value="ECO:0007669"/>
    <property type="project" value="InterPro"/>
</dbReference>
<dbReference type="CDD" id="cd03713">
    <property type="entry name" value="EFG_mtEFG_C"/>
    <property type="match status" value="1"/>
</dbReference>
<dbReference type="NCBIfam" id="NF009381">
    <property type="entry name" value="PRK12740.1-5"/>
    <property type="match status" value="1"/>
</dbReference>
<dbReference type="NCBIfam" id="NF009891">
    <property type="entry name" value="PRK13351.1-1"/>
    <property type="match status" value="1"/>
</dbReference>
<dbReference type="InterPro" id="IPR041095">
    <property type="entry name" value="EFG_II"/>
</dbReference>
<evidence type="ECO:0000256" key="3">
    <source>
        <dbReference type="ARBA" id="ARBA00023134"/>
    </source>
</evidence>
<dbReference type="Pfam" id="PF00679">
    <property type="entry name" value="EFG_C"/>
    <property type="match status" value="1"/>
</dbReference>
<dbReference type="InterPro" id="IPR035649">
    <property type="entry name" value="EFG_V"/>
</dbReference>
<dbReference type="NCBIfam" id="TIGR00231">
    <property type="entry name" value="small_GTP"/>
    <property type="match status" value="1"/>
</dbReference>
<keyword evidence="3" id="KW-0342">GTP-binding</keyword>
<dbReference type="GO" id="GO:0032790">
    <property type="term" value="P:ribosome disassembly"/>
    <property type="evidence" value="ECO:0007669"/>
    <property type="project" value="TreeGrafter"/>
</dbReference>
<dbReference type="Pfam" id="PF03764">
    <property type="entry name" value="EFG_IV"/>
    <property type="match status" value="1"/>
</dbReference>
<sequence length="693" mass="75342">MPTRDRALPGEERLVSYNTESIRNIALAGHAGSGKTTLFEALLHAGGVIQAPGSVERGNTQSDTDAQEKARGHSIDSCIAGIDRGGCHVNLIDTAGYDDFRGGTLSAFAAVETVMVVVNAVNGIEHGTRRMMEHARSRGLARVLVVNKIDFEGAHLGALVEALREEFGPECLPVNLPAQGGKQVLDCFFHTEGATDFSSLAAAHQRILDQVVEINEATMGAYLDNGEAALSREQLHDAFEQCLREGHLVPICFASARSGAGVAELLDIAERLLPNPAEGNPPPFVNGEGEAITVNADPAQHVIADVFKIVNDPFVGKLGIFRVWQGTVRRDAQLFVDDGRKPFRVGHLFRLNAKNHLEIAQAVPGDIAAVAKVEEIHYDAVLHDAHEEDRIHLAPMRFPQPMFGLALEPKHKGQEQKLANALARLAEEDPCLRMEHHKELNETVLRGLSELHLKVTLERMRERYGVEVVTHPPRIAYRETIAAQAEGHHRHKKQTGGAGQFGEVFLRVEPLERGAGFEFVDAVKGGVIPGTFLPAIEKGVRQAMERGAVAGYPLQDLRVTVYDGKYHPVDSKEVAFVSAGKKAFLDAVGKARPIVLEPIVDMEVAIPESDVGDVTGGLAGKRARILGTDSRRGGELLIKALAPLAELVDYPTELKAMTGGRGRYSLDLSHYEPVPPVVQKQLVDAWRPHDEDD</sequence>
<dbReference type="EMBL" id="KV020101">
    <property type="protein sequence ID" value="KZV15379.1"/>
    <property type="molecule type" value="Genomic_DNA"/>
</dbReference>
<dbReference type="InterPro" id="IPR047872">
    <property type="entry name" value="EFG_IV"/>
</dbReference>
<evidence type="ECO:0000313" key="5">
    <source>
        <dbReference type="EMBL" id="KZV15379.1"/>
    </source>
</evidence>
<dbReference type="SMART" id="SM00889">
    <property type="entry name" value="EFG_IV"/>
    <property type="match status" value="1"/>
</dbReference>
<keyword evidence="6" id="KW-1185">Reference proteome</keyword>
<dbReference type="Gene3D" id="3.30.70.870">
    <property type="entry name" value="Elongation Factor G (Translational Gtpase), domain 3"/>
    <property type="match status" value="1"/>
</dbReference>
<dbReference type="FunFam" id="3.30.230.10:FF:000003">
    <property type="entry name" value="Elongation factor G"/>
    <property type="match status" value="1"/>
</dbReference>
<dbReference type="InterPro" id="IPR014721">
    <property type="entry name" value="Ribsml_uS5_D2-typ_fold_subgr"/>
</dbReference>
<dbReference type="InterPro" id="IPR005225">
    <property type="entry name" value="Small_GTP-bd"/>
</dbReference>
<dbReference type="InterPro" id="IPR009000">
    <property type="entry name" value="Transl_B-barrel_sf"/>
</dbReference>
<gene>
    <name evidence="5" type="ORF">F511_24273</name>
</gene>
<evidence type="ECO:0000313" key="6">
    <source>
        <dbReference type="Proteomes" id="UP000250235"/>
    </source>
</evidence>
<dbReference type="InterPro" id="IPR020568">
    <property type="entry name" value="Ribosomal_Su5_D2-typ_SF"/>
</dbReference>
<evidence type="ECO:0000256" key="1">
    <source>
        <dbReference type="ARBA" id="ARBA00022741"/>
    </source>
</evidence>
<dbReference type="OrthoDB" id="198619at2759"/>
<evidence type="ECO:0000256" key="2">
    <source>
        <dbReference type="ARBA" id="ARBA00022917"/>
    </source>
</evidence>
<proteinExistence type="predicted"/>
<dbReference type="FunFam" id="3.30.70.240:FF:000001">
    <property type="entry name" value="Elongation factor G"/>
    <property type="match status" value="1"/>
</dbReference>
<dbReference type="InterPro" id="IPR053905">
    <property type="entry name" value="EF-G-like_DII"/>
</dbReference>
<dbReference type="PANTHER" id="PTHR43261">
    <property type="entry name" value="TRANSLATION ELONGATION FACTOR G-RELATED"/>
    <property type="match status" value="1"/>
</dbReference>
<dbReference type="GO" id="GO:0003746">
    <property type="term" value="F:translation elongation factor activity"/>
    <property type="evidence" value="ECO:0007669"/>
    <property type="project" value="InterPro"/>
</dbReference>
<reference evidence="5 6" key="1">
    <citation type="journal article" date="2015" name="Proc. Natl. Acad. Sci. U.S.A.">
        <title>The resurrection genome of Boea hygrometrica: A blueprint for survival of dehydration.</title>
        <authorList>
            <person name="Xiao L."/>
            <person name="Yang G."/>
            <person name="Zhang L."/>
            <person name="Yang X."/>
            <person name="Zhao S."/>
            <person name="Ji Z."/>
            <person name="Zhou Q."/>
            <person name="Hu M."/>
            <person name="Wang Y."/>
            <person name="Chen M."/>
            <person name="Xu Y."/>
            <person name="Jin H."/>
            <person name="Xiao X."/>
            <person name="Hu G."/>
            <person name="Bao F."/>
            <person name="Hu Y."/>
            <person name="Wan P."/>
            <person name="Li L."/>
            <person name="Deng X."/>
            <person name="Kuang T."/>
            <person name="Xiang C."/>
            <person name="Zhu J.K."/>
            <person name="Oliver M.J."/>
            <person name="He Y."/>
        </authorList>
    </citation>
    <scope>NUCLEOTIDE SEQUENCE [LARGE SCALE GENOMIC DNA]</scope>
    <source>
        <strain evidence="6">cv. XS01</strain>
    </source>
</reference>
<dbReference type="InterPro" id="IPR000640">
    <property type="entry name" value="EFG_V-like"/>
</dbReference>
<dbReference type="InterPro" id="IPR035647">
    <property type="entry name" value="EFG_III/V"/>
</dbReference>
<accession>A0A2Z7A1S9</accession>